<organism evidence="2 3">
    <name type="scientific">Olivibacter domesticus</name>
    <name type="common">Pseudosphingobacterium domesticum</name>
    <dbReference type="NCBI Taxonomy" id="407022"/>
    <lineage>
        <taxon>Bacteria</taxon>
        <taxon>Pseudomonadati</taxon>
        <taxon>Bacteroidota</taxon>
        <taxon>Sphingobacteriia</taxon>
        <taxon>Sphingobacteriales</taxon>
        <taxon>Sphingobacteriaceae</taxon>
        <taxon>Olivibacter</taxon>
    </lineage>
</organism>
<dbReference type="AlphaFoldDB" id="A0A1H7VG70"/>
<dbReference type="SUPFAM" id="SSF52833">
    <property type="entry name" value="Thioredoxin-like"/>
    <property type="match status" value="1"/>
</dbReference>
<dbReference type="InterPro" id="IPR036249">
    <property type="entry name" value="Thioredoxin-like_sf"/>
</dbReference>
<name>A0A1H7VG70_OLID1</name>
<dbReference type="Proteomes" id="UP000199421">
    <property type="component" value="Unassembled WGS sequence"/>
</dbReference>
<dbReference type="PROSITE" id="PS51352">
    <property type="entry name" value="THIOREDOXIN_2"/>
    <property type="match status" value="1"/>
</dbReference>
<dbReference type="InterPro" id="IPR050553">
    <property type="entry name" value="Thioredoxin_ResA/DsbE_sf"/>
</dbReference>
<dbReference type="InterPro" id="IPR013740">
    <property type="entry name" value="Redoxin"/>
</dbReference>
<reference evidence="3" key="1">
    <citation type="submission" date="2016-10" db="EMBL/GenBank/DDBJ databases">
        <authorList>
            <person name="Varghese N."/>
            <person name="Submissions S."/>
        </authorList>
    </citation>
    <scope>NUCLEOTIDE SEQUENCE [LARGE SCALE GENOMIC DNA]</scope>
    <source>
        <strain evidence="3">DSM 18733</strain>
    </source>
</reference>
<keyword evidence="2" id="KW-0413">Isomerase</keyword>
<dbReference type="STRING" id="407022.SAMN05661044_04172"/>
<evidence type="ECO:0000313" key="3">
    <source>
        <dbReference type="Proteomes" id="UP000199421"/>
    </source>
</evidence>
<dbReference type="RefSeq" id="WP_093328397.1">
    <property type="nucleotide sequence ID" value="NZ_FOAF01000007.1"/>
</dbReference>
<accession>A0A1H7VG70</accession>
<sequence>MKIFARIYILGILVTFVAGCATNKSTPLSNGVWRGTLATDASIDIPFNFEIYDSLGIKQMAFLNGKERLNINEVTETADSVYIKTALYESEIQAAKVPGGLQGVWIKHLPNKTVKMVFTAEANKDFRFMKDTGNKAVDVAGRWSVEFHRKNAANTYAVGEFEQKGNKIDGSFLTTTGDYRFLSGVVDKNTLMISAFSGANPVLFTGDLTDSTDIINGKMYSGPSSVSNWSARRDEDAMLPDAYKIAGLKAGNDHINFTFNDLEGKPVSLTDDRFKNKVVVVQFLGSWCPNCMDETAFLAPFYDKYKDKGFEVIGLAYERYKETDKAKAAVMNLKNRFKINYPILLTGYTNAPGQVEESIPALDNFSAFPTTIIIDKSGSVYKIHTGFSGPATGKHYTDYIQAFEKEINGLLAQ</sequence>
<feature type="domain" description="Thioredoxin" evidence="1">
    <location>
        <begin position="248"/>
        <end position="405"/>
    </location>
</feature>
<dbReference type="PANTHER" id="PTHR42852:SF13">
    <property type="entry name" value="PROTEIN DIPZ"/>
    <property type="match status" value="1"/>
</dbReference>
<dbReference type="Gene3D" id="3.40.30.10">
    <property type="entry name" value="Glutaredoxin"/>
    <property type="match status" value="1"/>
</dbReference>
<dbReference type="CDD" id="cd02966">
    <property type="entry name" value="TlpA_like_family"/>
    <property type="match status" value="1"/>
</dbReference>
<proteinExistence type="predicted"/>
<keyword evidence="3" id="KW-1185">Reference proteome</keyword>
<dbReference type="OrthoDB" id="616241at2"/>
<dbReference type="EMBL" id="FOAF01000007">
    <property type="protein sequence ID" value="SEM08213.1"/>
    <property type="molecule type" value="Genomic_DNA"/>
</dbReference>
<dbReference type="GO" id="GO:0016853">
    <property type="term" value="F:isomerase activity"/>
    <property type="evidence" value="ECO:0007669"/>
    <property type="project" value="UniProtKB-KW"/>
</dbReference>
<gene>
    <name evidence="2" type="ORF">SAMN05661044_04172</name>
</gene>
<protein>
    <submittedName>
        <fullName evidence="2">Thiol-disulfide isomerase or thioredoxin</fullName>
    </submittedName>
</protein>
<dbReference type="GO" id="GO:0016491">
    <property type="term" value="F:oxidoreductase activity"/>
    <property type="evidence" value="ECO:0007669"/>
    <property type="project" value="InterPro"/>
</dbReference>
<evidence type="ECO:0000313" key="2">
    <source>
        <dbReference type="EMBL" id="SEM08213.1"/>
    </source>
</evidence>
<dbReference type="PANTHER" id="PTHR42852">
    <property type="entry name" value="THIOL:DISULFIDE INTERCHANGE PROTEIN DSBE"/>
    <property type="match status" value="1"/>
</dbReference>
<dbReference type="InterPro" id="IPR013766">
    <property type="entry name" value="Thioredoxin_domain"/>
</dbReference>
<dbReference type="PROSITE" id="PS51257">
    <property type="entry name" value="PROKAR_LIPOPROTEIN"/>
    <property type="match status" value="1"/>
</dbReference>
<dbReference type="Pfam" id="PF08534">
    <property type="entry name" value="Redoxin"/>
    <property type="match status" value="1"/>
</dbReference>
<evidence type="ECO:0000259" key="1">
    <source>
        <dbReference type="PROSITE" id="PS51352"/>
    </source>
</evidence>